<dbReference type="RefSeq" id="WP_143895618.1">
    <property type="nucleotide sequence ID" value="NZ_VJND01000010.1"/>
</dbReference>
<comment type="caution">
    <text evidence="4">The sequence shown here is derived from an EMBL/GenBank/DDBJ whole genome shotgun (WGS) entry which is preliminary data.</text>
</comment>
<evidence type="ECO:0000259" key="2">
    <source>
        <dbReference type="PROSITE" id="PS50113"/>
    </source>
</evidence>
<dbReference type="NCBIfam" id="TIGR00229">
    <property type="entry name" value="sensory_box"/>
    <property type="match status" value="1"/>
</dbReference>
<dbReference type="InterPro" id="IPR000014">
    <property type="entry name" value="PAS"/>
</dbReference>
<dbReference type="SMART" id="SM00091">
    <property type="entry name" value="PAS"/>
    <property type="match status" value="2"/>
</dbReference>
<name>A0A554WMM0_9BURK</name>
<feature type="domain" description="GGDEF" evidence="3">
    <location>
        <begin position="338"/>
        <end position="471"/>
    </location>
</feature>
<dbReference type="SUPFAM" id="SSF55073">
    <property type="entry name" value="Nucleotide cyclase"/>
    <property type="match status" value="1"/>
</dbReference>
<dbReference type="InterPro" id="IPR013656">
    <property type="entry name" value="PAS_4"/>
</dbReference>
<dbReference type="GO" id="GO:0052621">
    <property type="term" value="F:diguanylate cyclase activity"/>
    <property type="evidence" value="ECO:0007669"/>
    <property type="project" value="UniProtKB-EC"/>
</dbReference>
<dbReference type="SMART" id="SM00086">
    <property type="entry name" value="PAC"/>
    <property type="match status" value="2"/>
</dbReference>
<dbReference type="InterPro" id="IPR043128">
    <property type="entry name" value="Rev_trsase/Diguanyl_cyclase"/>
</dbReference>
<dbReference type="Gene3D" id="3.30.450.20">
    <property type="entry name" value="PAS domain"/>
    <property type="match status" value="2"/>
</dbReference>
<dbReference type="AlphaFoldDB" id="A0A554WMM0"/>
<keyword evidence="4" id="KW-0808">Transferase</keyword>
<reference evidence="4 5" key="1">
    <citation type="submission" date="2019-07" db="EMBL/GenBank/DDBJ databases">
        <title>Tepidimonas sediminis YIM 72259 draft genome.</title>
        <authorList>
            <person name="Da Costa M.S."/>
            <person name="Froufe H.J.C."/>
            <person name="Egas C."/>
            <person name="Albuquerque L."/>
        </authorList>
    </citation>
    <scope>NUCLEOTIDE SEQUENCE [LARGE SCALE GENOMIC DNA]</scope>
    <source>
        <strain evidence="4 5">YIM 72259</strain>
    </source>
</reference>
<dbReference type="Pfam" id="PF00990">
    <property type="entry name" value="GGDEF"/>
    <property type="match status" value="1"/>
</dbReference>
<dbReference type="PANTHER" id="PTHR46663:SF4">
    <property type="entry name" value="DIGUANYLATE CYCLASE DGCT-RELATED"/>
    <property type="match status" value="1"/>
</dbReference>
<accession>A0A554WMM0</accession>
<dbReference type="EC" id="2.7.7.65" evidence="4"/>
<evidence type="ECO:0000259" key="1">
    <source>
        <dbReference type="PROSITE" id="PS50112"/>
    </source>
</evidence>
<dbReference type="Gene3D" id="3.30.70.270">
    <property type="match status" value="1"/>
</dbReference>
<dbReference type="CDD" id="cd01949">
    <property type="entry name" value="GGDEF"/>
    <property type="match status" value="1"/>
</dbReference>
<dbReference type="InterPro" id="IPR001610">
    <property type="entry name" value="PAC"/>
</dbReference>
<dbReference type="SMART" id="SM00267">
    <property type="entry name" value="GGDEF"/>
    <property type="match status" value="1"/>
</dbReference>
<dbReference type="InterPro" id="IPR000160">
    <property type="entry name" value="GGDEF_dom"/>
</dbReference>
<evidence type="ECO:0000313" key="4">
    <source>
        <dbReference type="EMBL" id="TSE24821.1"/>
    </source>
</evidence>
<keyword evidence="5" id="KW-1185">Reference proteome</keyword>
<dbReference type="NCBIfam" id="TIGR00254">
    <property type="entry name" value="GGDEF"/>
    <property type="match status" value="1"/>
</dbReference>
<dbReference type="OrthoDB" id="9813903at2"/>
<dbReference type="CDD" id="cd00130">
    <property type="entry name" value="PAS"/>
    <property type="match status" value="2"/>
</dbReference>
<dbReference type="PANTHER" id="PTHR46663">
    <property type="entry name" value="DIGUANYLATE CYCLASE DGCT-RELATED"/>
    <property type="match status" value="1"/>
</dbReference>
<proteinExistence type="predicted"/>
<dbReference type="FunFam" id="3.30.70.270:FF:000001">
    <property type="entry name" value="Diguanylate cyclase domain protein"/>
    <property type="match status" value="1"/>
</dbReference>
<dbReference type="InterPro" id="IPR000700">
    <property type="entry name" value="PAS-assoc_C"/>
</dbReference>
<dbReference type="SUPFAM" id="SSF55785">
    <property type="entry name" value="PYP-like sensor domain (PAS domain)"/>
    <property type="match status" value="2"/>
</dbReference>
<dbReference type="Pfam" id="PF08447">
    <property type="entry name" value="PAS_3"/>
    <property type="match status" value="1"/>
</dbReference>
<keyword evidence="4" id="KW-0548">Nucleotidyltransferase</keyword>
<dbReference type="Proteomes" id="UP000320225">
    <property type="component" value="Unassembled WGS sequence"/>
</dbReference>
<dbReference type="InterPro" id="IPR013655">
    <property type="entry name" value="PAS_fold_3"/>
</dbReference>
<dbReference type="InterPro" id="IPR029787">
    <property type="entry name" value="Nucleotide_cyclase"/>
</dbReference>
<dbReference type="InterPro" id="IPR035965">
    <property type="entry name" value="PAS-like_dom_sf"/>
</dbReference>
<organism evidence="4 5">
    <name type="scientific">Tepidimonas sediminis</name>
    <dbReference type="NCBI Taxonomy" id="2588941"/>
    <lineage>
        <taxon>Bacteria</taxon>
        <taxon>Pseudomonadati</taxon>
        <taxon>Pseudomonadota</taxon>
        <taxon>Betaproteobacteria</taxon>
        <taxon>Burkholderiales</taxon>
        <taxon>Tepidimonas</taxon>
    </lineage>
</organism>
<dbReference type="Pfam" id="PF08448">
    <property type="entry name" value="PAS_4"/>
    <property type="match status" value="1"/>
</dbReference>
<evidence type="ECO:0000259" key="3">
    <source>
        <dbReference type="PROSITE" id="PS50887"/>
    </source>
</evidence>
<gene>
    <name evidence="4" type="primary">yegE_2</name>
    <name evidence="4" type="ORF">Tsedi_01681</name>
</gene>
<dbReference type="PROSITE" id="PS50113">
    <property type="entry name" value="PAC"/>
    <property type="match status" value="2"/>
</dbReference>
<sequence>MTTTTTAAIAWALVALVLLALAAAWVAARRARRAERAQRELAAQHAALLHELDALRRAMAAARVGVWQADADGTLRHADETARSLWQRADLGDGKPWPRLSELRAPEHRAGLAERLREVVQRHRPLVRLPNLIVRGGGDRLWVSTTAVPLLDEHGTVRGLLGCDVDIDTRQRLLLALQAAERRYRLLAEHTQSIIYTIDAAGHLTYVSPSWTALLGHPVEEVIGRDFRPFVHPEDVPLCEDFLARTLRERRVLPPLTYRVRHRDGRVRYHRSVLAPVLDDDGRLQAVVGNAIDISTDVELRAELERVATHDALTGAANRRLFLELLQREIERARRHAAPLGLLMLDLDHFKAINDTHGHAAGDAVLRGFVQRCGAALRPSDVLGRLGGEEFAAMLPGAEPAQIGAIAERLRAGVAQQPFALPGGATLVATVSVGAVAARPDEDADALLMRADRALYEAKRSGRDRVVLDGVAATPAGGGGARAALPPFPPLARL</sequence>
<feature type="domain" description="PAS" evidence="1">
    <location>
        <begin position="180"/>
        <end position="250"/>
    </location>
</feature>
<feature type="domain" description="PAC" evidence="2">
    <location>
        <begin position="127"/>
        <end position="179"/>
    </location>
</feature>
<evidence type="ECO:0000313" key="5">
    <source>
        <dbReference type="Proteomes" id="UP000320225"/>
    </source>
</evidence>
<dbReference type="InterPro" id="IPR052163">
    <property type="entry name" value="DGC-Regulatory_Protein"/>
</dbReference>
<dbReference type="PROSITE" id="PS50887">
    <property type="entry name" value="GGDEF"/>
    <property type="match status" value="1"/>
</dbReference>
<dbReference type="EMBL" id="VJND01000010">
    <property type="protein sequence ID" value="TSE24821.1"/>
    <property type="molecule type" value="Genomic_DNA"/>
</dbReference>
<feature type="domain" description="PAC" evidence="2">
    <location>
        <begin position="254"/>
        <end position="306"/>
    </location>
</feature>
<dbReference type="PROSITE" id="PS50112">
    <property type="entry name" value="PAS"/>
    <property type="match status" value="1"/>
</dbReference>
<protein>
    <submittedName>
        <fullName evidence="4">Putative diguanylate cyclase YegE</fullName>
        <ecNumber evidence="4">2.7.7.65</ecNumber>
    </submittedName>
</protein>